<dbReference type="PANTHER" id="PTHR37984">
    <property type="entry name" value="PROTEIN CBG26694"/>
    <property type="match status" value="1"/>
</dbReference>
<gene>
    <name evidence="2" type="ORF">RF11_08473</name>
</gene>
<dbReference type="InterPro" id="IPR050951">
    <property type="entry name" value="Retrovirus_Pol_polyprotein"/>
</dbReference>
<dbReference type="Gene3D" id="3.30.420.10">
    <property type="entry name" value="Ribonuclease H-like superfamily/Ribonuclease H"/>
    <property type="match status" value="1"/>
</dbReference>
<dbReference type="Proteomes" id="UP000031668">
    <property type="component" value="Unassembled WGS sequence"/>
</dbReference>
<protein>
    <submittedName>
        <fullName evidence="2">Retrovirus-related Pol polyprotein</fullName>
    </submittedName>
</protein>
<sequence>MSNIVCRYGIPEHIHSDRGTQFESTVFSNLCKYLGIKKLRTTPYHPMCNGMVERTNRTLKEMLRSYVSEYQDDWYKYLDLCLMGLRTSVNSSTKFSPSLIVFGREMKNIIESTQESNIGGLYPTNSYVKQ</sequence>
<evidence type="ECO:0000313" key="2">
    <source>
        <dbReference type="EMBL" id="KII61295.1"/>
    </source>
</evidence>
<name>A0A0C2M2J2_THEKT</name>
<dbReference type="InterPro" id="IPR001584">
    <property type="entry name" value="Integrase_cat-core"/>
</dbReference>
<dbReference type="GO" id="GO:0015074">
    <property type="term" value="P:DNA integration"/>
    <property type="evidence" value="ECO:0007669"/>
    <property type="project" value="InterPro"/>
</dbReference>
<dbReference type="GO" id="GO:0003676">
    <property type="term" value="F:nucleic acid binding"/>
    <property type="evidence" value="ECO:0007669"/>
    <property type="project" value="InterPro"/>
</dbReference>
<dbReference type="InterPro" id="IPR012337">
    <property type="entry name" value="RNaseH-like_sf"/>
</dbReference>
<feature type="domain" description="Integrase catalytic" evidence="1">
    <location>
        <begin position="1"/>
        <end position="105"/>
    </location>
</feature>
<reference evidence="2 3" key="1">
    <citation type="journal article" date="2014" name="Genome Biol. Evol.">
        <title>The genome of the myxosporean Thelohanellus kitauei shows adaptations to nutrient acquisition within its fish host.</title>
        <authorList>
            <person name="Yang Y."/>
            <person name="Xiong J."/>
            <person name="Zhou Z."/>
            <person name="Huo F."/>
            <person name="Miao W."/>
            <person name="Ran C."/>
            <person name="Liu Y."/>
            <person name="Zhang J."/>
            <person name="Feng J."/>
            <person name="Wang M."/>
            <person name="Wang M."/>
            <person name="Wang L."/>
            <person name="Yao B."/>
        </authorList>
    </citation>
    <scope>NUCLEOTIDE SEQUENCE [LARGE SCALE GENOMIC DNA]</scope>
    <source>
        <strain evidence="2">Wuqing</strain>
    </source>
</reference>
<dbReference type="OMA" id="YRTTHRI"/>
<dbReference type="PANTHER" id="PTHR37984:SF15">
    <property type="entry name" value="INTEGRASE CATALYTIC DOMAIN-CONTAINING PROTEIN"/>
    <property type="match status" value="1"/>
</dbReference>
<dbReference type="PROSITE" id="PS50994">
    <property type="entry name" value="INTEGRASE"/>
    <property type="match status" value="1"/>
</dbReference>
<dbReference type="AlphaFoldDB" id="A0A0C2M2J2"/>
<evidence type="ECO:0000259" key="1">
    <source>
        <dbReference type="PROSITE" id="PS50994"/>
    </source>
</evidence>
<dbReference type="EMBL" id="JWZT01005348">
    <property type="protein sequence ID" value="KII61295.1"/>
    <property type="molecule type" value="Genomic_DNA"/>
</dbReference>
<accession>A0A0C2M2J2</accession>
<organism evidence="2 3">
    <name type="scientific">Thelohanellus kitauei</name>
    <name type="common">Myxosporean</name>
    <dbReference type="NCBI Taxonomy" id="669202"/>
    <lineage>
        <taxon>Eukaryota</taxon>
        <taxon>Metazoa</taxon>
        <taxon>Cnidaria</taxon>
        <taxon>Myxozoa</taxon>
        <taxon>Myxosporea</taxon>
        <taxon>Bivalvulida</taxon>
        <taxon>Platysporina</taxon>
        <taxon>Myxobolidae</taxon>
        <taxon>Thelohanellus</taxon>
    </lineage>
</organism>
<proteinExistence type="predicted"/>
<keyword evidence="3" id="KW-1185">Reference proteome</keyword>
<dbReference type="OrthoDB" id="10062030at2759"/>
<dbReference type="InterPro" id="IPR036397">
    <property type="entry name" value="RNaseH_sf"/>
</dbReference>
<comment type="caution">
    <text evidence="2">The sequence shown here is derived from an EMBL/GenBank/DDBJ whole genome shotgun (WGS) entry which is preliminary data.</text>
</comment>
<evidence type="ECO:0000313" key="3">
    <source>
        <dbReference type="Proteomes" id="UP000031668"/>
    </source>
</evidence>
<dbReference type="SUPFAM" id="SSF53098">
    <property type="entry name" value="Ribonuclease H-like"/>
    <property type="match status" value="1"/>
</dbReference>